<protein>
    <submittedName>
        <fullName evidence="1">Uncharacterized protein</fullName>
    </submittedName>
</protein>
<organism evidence="1 2">
    <name type="scientific">Rhizobium laguerreae</name>
    <dbReference type="NCBI Taxonomy" id="1076926"/>
    <lineage>
        <taxon>Bacteria</taxon>
        <taxon>Pseudomonadati</taxon>
        <taxon>Pseudomonadota</taxon>
        <taxon>Alphaproteobacteria</taxon>
        <taxon>Hyphomicrobiales</taxon>
        <taxon>Rhizobiaceae</taxon>
        <taxon>Rhizobium/Agrobacterium group</taxon>
        <taxon>Rhizobium</taxon>
    </lineage>
</organism>
<reference evidence="1 2" key="1">
    <citation type="submission" date="2020-08" db="EMBL/GenBank/DDBJ databases">
        <title>Genomic Encyclopedia of Type Strains, Phase III (KMG-III): the genomes of soil and plant-associated and newly described type strains.</title>
        <authorList>
            <person name="Whitman W."/>
        </authorList>
    </citation>
    <scope>NUCLEOTIDE SEQUENCE [LARGE SCALE GENOMIC DNA]</scope>
    <source>
        <strain evidence="1 2">CECT 8280</strain>
    </source>
</reference>
<evidence type="ECO:0000313" key="1">
    <source>
        <dbReference type="EMBL" id="MBB3162579.1"/>
    </source>
</evidence>
<name>A0ABR6G8H7_9HYPH</name>
<evidence type="ECO:0000313" key="2">
    <source>
        <dbReference type="Proteomes" id="UP000542811"/>
    </source>
</evidence>
<keyword evidence="2" id="KW-1185">Reference proteome</keyword>
<gene>
    <name evidence="1" type="ORF">FHS25_003042</name>
</gene>
<dbReference type="Proteomes" id="UP000542811">
    <property type="component" value="Unassembled WGS sequence"/>
</dbReference>
<comment type="caution">
    <text evidence="1">The sequence shown here is derived from an EMBL/GenBank/DDBJ whole genome shotgun (WGS) entry which is preliminary data.</text>
</comment>
<proteinExistence type="predicted"/>
<sequence>MLDDVFPVPARALIRQGGRACFYRLVNTSPLLIQVQSGTKIVMADDKALRLEAGAYGLLPDYRPLTMENSQGAAEVSNPGASCSATALRGGLYQDGIDRRSIKACPRRHLEAAGGSRGAV</sequence>
<accession>A0ABR6G8H7</accession>
<dbReference type="EMBL" id="JACHXX010000003">
    <property type="protein sequence ID" value="MBB3162579.1"/>
    <property type="molecule type" value="Genomic_DNA"/>
</dbReference>